<proteinExistence type="predicted"/>
<sequence>MALLRDAESVGLRVSLVNIMTMDYGSEVDDMGDERHVRPLLPAGGAYLSTSRRS</sequence>
<evidence type="ECO:0000313" key="2">
    <source>
        <dbReference type="Proteomes" id="UP000621210"/>
    </source>
</evidence>
<organism evidence="1 2">
    <name type="scientific">Streptomyces griseicoloratus</name>
    <dbReference type="NCBI Taxonomy" id="2752516"/>
    <lineage>
        <taxon>Bacteria</taxon>
        <taxon>Bacillati</taxon>
        <taxon>Actinomycetota</taxon>
        <taxon>Actinomycetes</taxon>
        <taxon>Kitasatosporales</taxon>
        <taxon>Streptomycetaceae</taxon>
        <taxon>Streptomyces</taxon>
    </lineage>
</organism>
<name>A0A926QNM4_9ACTN</name>
<accession>A0A926QNM4</accession>
<reference evidence="1" key="2">
    <citation type="submission" date="2020-09" db="EMBL/GenBank/DDBJ databases">
        <authorList>
            <person name="Luo X."/>
        </authorList>
    </citation>
    <scope>NUCLEOTIDE SEQUENCE</scope>
    <source>
        <strain evidence="1">TRM S81-3</strain>
    </source>
</reference>
<protein>
    <submittedName>
        <fullName evidence="1">Uncharacterized protein</fullName>
    </submittedName>
</protein>
<dbReference type="Proteomes" id="UP000621210">
    <property type="component" value="Unassembled WGS sequence"/>
</dbReference>
<reference evidence="1" key="1">
    <citation type="submission" date="2020-09" db="EMBL/GenBank/DDBJ databases">
        <title>Streptomyces grisecoloratus sp. nov., isolated from cotton soil.</title>
        <authorList>
            <person name="Xing L."/>
        </authorList>
    </citation>
    <scope>NUCLEOTIDE SEQUENCE</scope>
    <source>
        <strain evidence="1">TRM S81-3</strain>
    </source>
</reference>
<comment type="caution">
    <text evidence="1">The sequence shown here is derived from an EMBL/GenBank/DDBJ whole genome shotgun (WGS) entry which is preliminary data.</text>
</comment>
<gene>
    <name evidence="1" type="ORF">H0H10_06395</name>
</gene>
<evidence type="ECO:0000313" key="1">
    <source>
        <dbReference type="EMBL" id="MBD0418809.1"/>
    </source>
</evidence>
<keyword evidence="2" id="KW-1185">Reference proteome</keyword>
<dbReference type="RefSeq" id="WP_188179858.1">
    <property type="nucleotide sequence ID" value="NZ_JACVQF010000164.1"/>
</dbReference>
<dbReference type="EMBL" id="JACVQF010000164">
    <property type="protein sequence ID" value="MBD0418809.1"/>
    <property type="molecule type" value="Genomic_DNA"/>
</dbReference>
<dbReference type="AlphaFoldDB" id="A0A926QNM4"/>